<dbReference type="GO" id="GO:0046872">
    <property type="term" value="F:metal ion binding"/>
    <property type="evidence" value="ECO:0007669"/>
    <property type="project" value="UniProtKB-KW"/>
</dbReference>
<dbReference type="Gene3D" id="3.40.50.880">
    <property type="match status" value="1"/>
</dbReference>
<evidence type="ECO:0000256" key="5">
    <source>
        <dbReference type="ARBA" id="ARBA00022723"/>
    </source>
</evidence>
<evidence type="ECO:0000256" key="1">
    <source>
        <dbReference type="ARBA" id="ARBA00005171"/>
    </source>
</evidence>
<keyword evidence="9 13" id="KW-0315">Glutamine amidotransferase</keyword>
<dbReference type="SUPFAM" id="SSF52540">
    <property type="entry name" value="P-loop containing nucleoside triphosphate hydrolases"/>
    <property type="match status" value="1"/>
</dbReference>
<dbReference type="GO" id="GO:0097268">
    <property type="term" value="C:cytoophidium"/>
    <property type="evidence" value="ECO:0007669"/>
    <property type="project" value="UniProtKB-ARBA"/>
</dbReference>
<dbReference type="GO" id="GO:0005524">
    <property type="term" value="F:ATP binding"/>
    <property type="evidence" value="ECO:0007669"/>
    <property type="project" value="UniProtKB-KW"/>
</dbReference>
<evidence type="ECO:0000256" key="10">
    <source>
        <dbReference type="ARBA" id="ARBA00022975"/>
    </source>
</evidence>
<dbReference type="GO" id="GO:0019856">
    <property type="term" value="P:pyrimidine nucleobase biosynthetic process"/>
    <property type="evidence" value="ECO:0007669"/>
    <property type="project" value="TreeGrafter"/>
</dbReference>
<evidence type="ECO:0000256" key="11">
    <source>
        <dbReference type="ARBA" id="ARBA00047781"/>
    </source>
</evidence>
<dbReference type="InterPro" id="IPR017926">
    <property type="entry name" value="GATASE"/>
</dbReference>
<keyword evidence="7 13" id="KW-0067">ATP-binding</keyword>
<name>A0A7S2RDI6_9STRA</name>
<proteinExistence type="inferred from homology"/>
<dbReference type="PROSITE" id="PS51273">
    <property type="entry name" value="GATASE_TYPE_1"/>
    <property type="match status" value="1"/>
</dbReference>
<dbReference type="GO" id="GO:0044210">
    <property type="term" value="P:'de novo' CTP biosynthetic process"/>
    <property type="evidence" value="ECO:0007669"/>
    <property type="project" value="UniProtKB-UniRule"/>
</dbReference>
<dbReference type="SUPFAM" id="SSF52317">
    <property type="entry name" value="Class I glutamine amidotransferase-like"/>
    <property type="match status" value="1"/>
</dbReference>
<dbReference type="AlphaFoldDB" id="A0A7S2RDI6"/>
<dbReference type="UniPathway" id="UPA00159">
    <property type="reaction ID" value="UER00277"/>
</dbReference>
<evidence type="ECO:0000256" key="4">
    <source>
        <dbReference type="ARBA" id="ARBA00022598"/>
    </source>
</evidence>
<dbReference type="Gene3D" id="3.40.50.300">
    <property type="entry name" value="P-loop containing nucleotide triphosphate hydrolases"/>
    <property type="match status" value="1"/>
</dbReference>
<dbReference type="NCBIfam" id="NF003792">
    <property type="entry name" value="PRK05380.1"/>
    <property type="match status" value="1"/>
</dbReference>
<dbReference type="Pfam" id="PF06418">
    <property type="entry name" value="CTP_synth_N"/>
    <property type="match status" value="1"/>
</dbReference>
<dbReference type="PANTHER" id="PTHR11550">
    <property type="entry name" value="CTP SYNTHASE"/>
    <property type="match status" value="1"/>
</dbReference>
<dbReference type="InterPro" id="IPR027417">
    <property type="entry name" value="P-loop_NTPase"/>
</dbReference>
<keyword evidence="4 13" id="KW-0436">Ligase</keyword>
<organism evidence="17">
    <name type="scientific">Rhizochromulina marina</name>
    <dbReference type="NCBI Taxonomy" id="1034831"/>
    <lineage>
        <taxon>Eukaryota</taxon>
        <taxon>Sar</taxon>
        <taxon>Stramenopiles</taxon>
        <taxon>Ochrophyta</taxon>
        <taxon>Dictyochophyceae</taxon>
        <taxon>Rhizochromulinales</taxon>
        <taxon>Rhizochromulina</taxon>
    </lineage>
</organism>
<dbReference type="Pfam" id="PF00117">
    <property type="entry name" value="GATase"/>
    <property type="match status" value="1"/>
</dbReference>
<dbReference type="InterPro" id="IPR004468">
    <property type="entry name" value="CTP_synthase"/>
</dbReference>
<dbReference type="GO" id="GO:0003883">
    <property type="term" value="F:CTP synthase activity"/>
    <property type="evidence" value="ECO:0007669"/>
    <property type="project" value="UniProtKB-UniRule"/>
</dbReference>
<keyword evidence="8" id="KW-0460">Magnesium</keyword>
<comment type="catalytic activity">
    <reaction evidence="11 13">
        <text>UTP + L-glutamine + ATP + H2O = CTP + L-glutamate + ADP + phosphate + 2 H(+)</text>
        <dbReference type="Rhea" id="RHEA:26426"/>
        <dbReference type="ChEBI" id="CHEBI:15377"/>
        <dbReference type="ChEBI" id="CHEBI:15378"/>
        <dbReference type="ChEBI" id="CHEBI:29985"/>
        <dbReference type="ChEBI" id="CHEBI:30616"/>
        <dbReference type="ChEBI" id="CHEBI:37563"/>
        <dbReference type="ChEBI" id="CHEBI:43474"/>
        <dbReference type="ChEBI" id="CHEBI:46398"/>
        <dbReference type="ChEBI" id="CHEBI:58359"/>
        <dbReference type="ChEBI" id="CHEBI:456216"/>
        <dbReference type="EC" id="6.3.4.2"/>
    </reaction>
</comment>
<dbReference type="PANTHER" id="PTHR11550:SF0">
    <property type="entry name" value="CTP SYNTHASE-RELATED"/>
    <property type="match status" value="1"/>
</dbReference>
<evidence type="ECO:0000256" key="3">
    <source>
        <dbReference type="ARBA" id="ARBA00012291"/>
    </source>
</evidence>
<evidence type="ECO:0000256" key="7">
    <source>
        <dbReference type="ARBA" id="ARBA00022840"/>
    </source>
</evidence>
<evidence type="ECO:0000256" key="9">
    <source>
        <dbReference type="ARBA" id="ARBA00022962"/>
    </source>
</evidence>
<keyword evidence="10 13" id="KW-0665">Pyrimidine biosynthesis</keyword>
<accession>A0A7S2RDI6</accession>
<dbReference type="NCBIfam" id="TIGR00337">
    <property type="entry name" value="PyrG"/>
    <property type="match status" value="1"/>
</dbReference>
<dbReference type="CDD" id="cd01746">
    <property type="entry name" value="GATase1_CTP_Synthase"/>
    <property type="match status" value="1"/>
</dbReference>
<sequence>MSPFEHGEVFVLDDGGESDLDLGNYERFLDVSLSRDHNITTGKIYKAVIERERRGDYLGKTVQVVPHITNEIQNWIERVSVIPVDSTGKRADVCLIEVGGTVGDIESMIFLEALRQFQFRVGRENAFFVHISLVPVLGSVGEQKTKPTQHGVKELRSVGLSPDMIICRSTERLEQSTCHKIALFCHVSPTNVLSVHDVSNVYHVPLMLRDQGIIGLLNDHLGFPRFQHKELTPDLEKWSTMAHAIDAFEVEVTIALVGKYTGLQDSYLSVIKALKHAACEVNRKIVIKWIESSDLEDPASAAPAEDGKAAQSVEERKAKHDETWRILRSVDGIIVPGGFGSRGVEGKIATAKYARENGVPYLGICLGMQMLVVEYARSVLGRAGAHSVEFDESTPHPTVIFMPEIDKTTMGGTMRLGARDTILQPPKNGPAGVPSLSSQLYQNKTRVSERHRHRYEVNPEVVAALEEGGLNLVGRDETATRMEIAELPRSVHPFYMGVQYHPEFKSRPLEPSPPFLGLLLSASGQLDAWIASQGSKKRKTVEQ</sequence>
<dbReference type="CDD" id="cd03113">
    <property type="entry name" value="CTPS_N"/>
    <property type="match status" value="1"/>
</dbReference>
<dbReference type="InterPro" id="IPR033828">
    <property type="entry name" value="GATase1_CTP_Synthase"/>
</dbReference>
<dbReference type="InterPro" id="IPR017456">
    <property type="entry name" value="CTP_synthase_N"/>
</dbReference>
<dbReference type="EC" id="6.3.4.2" evidence="3 13"/>
<dbReference type="FunFam" id="3.40.50.300:FF:000009">
    <property type="entry name" value="CTP synthase"/>
    <property type="match status" value="1"/>
</dbReference>
<dbReference type="EMBL" id="HBHJ01005132">
    <property type="protein sequence ID" value="CAD9667805.1"/>
    <property type="molecule type" value="Transcribed_RNA"/>
</dbReference>
<protein>
    <recommendedName>
        <fullName evidence="12 13">CTP synthase</fullName>
        <ecNumber evidence="3 13">6.3.4.2</ecNumber>
    </recommendedName>
    <alternativeName>
        <fullName evidence="13">UTP--ammonia ligase</fullName>
    </alternativeName>
</protein>
<dbReference type="InterPro" id="IPR029062">
    <property type="entry name" value="Class_I_gatase-like"/>
</dbReference>
<comment type="function">
    <text evidence="13">Catalyzes the ATP-dependent amination of UTP to CTP with either L-glutamine or ammonia as the source of nitrogen.</text>
</comment>
<evidence type="ECO:0000256" key="12">
    <source>
        <dbReference type="ARBA" id="ARBA00070745"/>
    </source>
</evidence>
<comment type="similarity">
    <text evidence="2 13">Belongs to the CTP synthase family.</text>
</comment>
<evidence type="ECO:0000256" key="8">
    <source>
        <dbReference type="ARBA" id="ARBA00022842"/>
    </source>
</evidence>
<evidence type="ECO:0000256" key="6">
    <source>
        <dbReference type="ARBA" id="ARBA00022741"/>
    </source>
</evidence>
<dbReference type="GO" id="GO:0042802">
    <property type="term" value="F:identical protein binding"/>
    <property type="evidence" value="ECO:0007669"/>
    <property type="project" value="TreeGrafter"/>
</dbReference>
<evidence type="ECO:0000259" key="16">
    <source>
        <dbReference type="Pfam" id="PF06418"/>
    </source>
</evidence>
<dbReference type="FunFam" id="3.40.50.880:FF:000002">
    <property type="entry name" value="CTP synthase"/>
    <property type="match status" value="1"/>
</dbReference>
<keyword evidence="6 13" id="KW-0547">Nucleotide-binding</keyword>
<feature type="compositionally biased region" description="Basic and acidic residues" evidence="14">
    <location>
        <begin position="305"/>
        <end position="317"/>
    </location>
</feature>
<evidence type="ECO:0000313" key="17">
    <source>
        <dbReference type="EMBL" id="CAD9667805.1"/>
    </source>
</evidence>
<evidence type="ECO:0000256" key="13">
    <source>
        <dbReference type="RuleBase" id="RU810713"/>
    </source>
</evidence>
<evidence type="ECO:0000256" key="2">
    <source>
        <dbReference type="ARBA" id="ARBA00007533"/>
    </source>
</evidence>
<keyword evidence="5" id="KW-0479">Metal-binding</keyword>
<gene>
    <name evidence="17" type="ORF">RMAR1173_LOCUS3362</name>
</gene>
<evidence type="ECO:0000256" key="14">
    <source>
        <dbReference type="SAM" id="MobiDB-lite"/>
    </source>
</evidence>
<feature type="domain" description="CTP synthase N-terminal" evidence="16">
    <location>
        <begin position="1"/>
        <end position="221"/>
    </location>
</feature>
<reference evidence="17" key="1">
    <citation type="submission" date="2021-01" db="EMBL/GenBank/DDBJ databases">
        <authorList>
            <person name="Corre E."/>
            <person name="Pelletier E."/>
            <person name="Niang G."/>
            <person name="Scheremetjew M."/>
            <person name="Finn R."/>
            <person name="Kale V."/>
            <person name="Holt S."/>
            <person name="Cochrane G."/>
            <person name="Meng A."/>
            <person name="Brown T."/>
            <person name="Cohen L."/>
        </authorList>
    </citation>
    <scope>NUCLEOTIDE SEQUENCE</scope>
    <source>
        <strain evidence="17">CCMP1243</strain>
    </source>
</reference>
<feature type="region of interest" description="Disordered" evidence="14">
    <location>
        <begin position="298"/>
        <end position="317"/>
    </location>
</feature>
<feature type="domain" description="Glutamine amidotransferase" evidence="15">
    <location>
        <begin position="263"/>
        <end position="517"/>
    </location>
</feature>
<evidence type="ECO:0000259" key="15">
    <source>
        <dbReference type="Pfam" id="PF00117"/>
    </source>
</evidence>
<comment type="pathway">
    <text evidence="1 13">Pyrimidine metabolism; CTP biosynthesis via de novo pathway; CTP from UDP: step 2/2.</text>
</comment>